<accession>A0A1Z2SIN1</accession>
<proteinExistence type="predicted"/>
<evidence type="ECO:0000313" key="2">
    <source>
        <dbReference type="EMBL" id="ASA56957.1"/>
    </source>
</evidence>
<feature type="domain" description="Peptidoglycan binding-like" evidence="1">
    <location>
        <begin position="136"/>
        <end position="179"/>
    </location>
</feature>
<dbReference type="KEGG" id="vga:BSQ33_15470"/>
<organism evidence="2 3">
    <name type="scientific">Vibrio gazogenes</name>
    <dbReference type="NCBI Taxonomy" id="687"/>
    <lineage>
        <taxon>Bacteria</taxon>
        <taxon>Pseudomonadati</taxon>
        <taxon>Pseudomonadota</taxon>
        <taxon>Gammaproteobacteria</taxon>
        <taxon>Vibrionales</taxon>
        <taxon>Vibrionaceae</taxon>
        <taxon>Vibrio</taxon>
    </lineage>
</organism>
<dbReference type="AlphaFoldDB" id="A0A1Z2SIN1"/>
<dbReference type="InterPro" id="IPR036365">
    <property type="entry name" value="PGBD-like_sf"/>
</dbReference>
<reference evidence="2 3" key="1">
    <citation type="submission" date="2016-12" db="EMBL/GenBank/DDBJ databases">
        <authorList>
            <person name="Song W.-J."/>
            <person name="Kurnit D.M."/>
        </authorList>
    </citation>
    <scope>NUCLEOTIDE SEQUENCE [LARGE SCALE GENOMIC DNA]</scope>
    <source>
        <strain evidence="2 3">ATCC 43942</strain>
    </source>
</reference>
<evidence type="ECO:0000259" key="1">
    <source>
        <dbReference type="Pfam" id="PF01471"/>
    </source>
</evidence>
<dbReference type="InterPro" id="IPR002477">
    <property type="entry name" value="Peptidoglycan-bd-like"/>
</dbReference>
<dbReference type="EMBL" id="CP018835">
    <property type="protein sequence ID" value="ASA56957.1"/>
    <property type="molecule type" value="Genomic_DNA"/>
</dbReference>
<protein>
    <recommendedName>
        <fullName evidence="1">Peptidoglycan binding-like domain-containing protein</fullName>
    </recommendedName>
</protein>
<dbReference type="OrthoDB" id="1523598at2"/>
<dbReference type="Pfam" id="PF01471">
    <property type="entry name" value="PG_binding_1"/>
    <property type="match status" value="1"/>
</dbReference>
<dbReference type="Gene3D" id="1.10.101.10">
    <property type="entry name" value="PGBD-like superfamily/PGBD"/>
    <property type="match status" value="1"/>
</dbReference>
<name>A0A1Z2SIN1_VIBGA</name>
<sequence length="391" mass="44253">MPTKKSLAEIASHRQCRLGERINLPDGTPVNATIHLVDELGNILDSIPEALKVLGKKIEHFLKVDDLVKQKNIPVEKVSRVKIEVDIDHDKAKQKNNQLVIDVIPTVLKSDLLKPSEALNKLAVKKRKSYKKGDKGDEVKLIQEALLKLGFDLGTAGADGDFGNGTKSKIELFQNSYEPKNDVHPDYKIGSADGIVGKNSIKALDEALVDGWKYEFEVIVTYKANIPENKRVVSDKSIELIKRAFENVKVRQAVITSTLRTPEEQAQIMYRNAKINFEKQYRMYRWVGKSVLDVYKNNQHSSNTVELMKNKIIEQLSEGNKTSKHCTTFEDYNKVNIIDIGVNSVLAANGNDYSIIKKLTDEFKKMADNNEIYLIDETNKSNKCWHIEISQ</sequence>
<evidence type="ECO:0000313" key="3">
    <source>
        <dbReference type="Proteomes" id="UP000196708"/>
    </source>
</evidence>
<dbReference type="InterPro" id="IPR036366">
    <property type="entry name" value="PGBDSf"/>
</dbReference>
<dbReference type="RefSeq" id="WP_088134465.1">
    <property type="nucleotide sequence ID" value="NZ_CP018835.1"/>
</dbReference>
<gene>
    <name evidence="2" type="ORF">BSQ33_15470</name>
</gene>
<dbReference type="Proteomes" id="UP000196708">
    <property type="component" value="Chromosome 1"/>
</dbReference>
<dbReference type="SUPFAM" id="SSF47090">
    <property type="entry name" value="PGBD-like"/>
    <property type="match status" value="1"/>
</dbReference>